<evidence type="ECO:0000313" key="5">
    <source>
        <dbReference type="Proteomes" id="UP000254802"/>
    </source>
</evidence>
<reference evidence="1 5" key="1">
    <citation type="submission" date="2018-06" db="EMBL/GenBank/DDBJ databases">
        <authorList>
            <consortium name="Pathogen Informatics"/>
            <person name="Doyle S."/>
        </authorList>
    </citation>
    <scope>NUCLEOTIDE SEQUENCE [LARGE SCALE GENOMIC DNA]</scope>
    <source>
        <strain evidence="1 5">NCTC10638</strain>
    </source>
</reference>
<dbReference type="EMBL" id="VAJB01000042">
    <property type="protein sequence ID" value="TRB72077.1"/>
    <property type="molecule type" value="Genomic_DNA"/>
</dbReference>
<keyword evidence="7" id="KW-1185">Reference proteome</keyword>
<evidence type="ECO:0000313" key="6">
    <source>
        <dbReference type="Proteomes" id="UP000315164"/>
    </source>
</evidence>
<dbReference type="Proteomes" id="UP000318394">
    <property type="component" value="Unassembled WGS sequence"/>
</dbReference>
<dbReference type="KEGG" id="mhaq:WC39_08995"/>
<dbReference type="EMBL" id="UGPN01000002">
    <property type="protein sequence ID" value="STY61066.1"/>
    <property type="molecule type" value="Genomic_DNA"/>
</dbReference>
<dbReference type="EMBL" id="VAJI01000062">
    <property type="protein sequence ID" value="TRB33918.1"/>
    <property type="molecule type" value="Genomic_DNA"/>
</dbReference>
<dbReference type="AlphaFoldDB" id="A0A249A0V2"/>
<organism evidence="4 6">
    <name type="scientific">Mannheimia haemolytica</name>
    <name type="common">Pasteurella haemolytica</name>
    <dbReference type="NCBI Taxonomy" id="75985"/>
    <lineage>
        <taxon>Bacteria</taxon>
        <taxon>Pseudomonadati</taxon>
        <taxon>Pseudomonadota</taxon>
        <taxon>Gammaproteobacteria</taxon>
        <taxon>Pasteurellales</taxon>
        <taxon>Pasteurellaceae</taxon>
        <taxon>Mannheimia</taxon>
    </lineage>
</organism>
<protein>
    <submittedName>
        <fullName evidence="4">Uncharacterized protein</fullName>
    </submittedName>
</protein>
<reference evidence="6 7" key="2">
    <citation type="journal article" date="2019" name="Vet. Microbiol.">
        <title>Genetic characterization of susceptible and multi-drug resistant Mannheimia haemolytica isolated from high-risk stocker calves prior to and after antimicrobial metaphylaxis.</title>
        <authorList>
            <person name="Snyder E.R."/>
            <person name="Alvarez-Narvaez S."/>
            <person name="Credille B.C."/>
        </authorList>
    </citation>
    <scope>NUCLEOTIDE SEQUENCE [LARGE SCALE GENOMIC DNA]</scope>
    <source>
        <strain evidence="4 6">UGA-R5-128-1</strain>
        <strain evidence="3 7">UGA-R7-163-1</strain>
    </source>
</reference>
<evidence type="ECO:0000313" key="4">
    <source>
        <dbReference type="EMBL" id="TRB72077.1"/>
    </source>
</evidence>
<accession>A0A249A0V2</accession>
<dbReference type="EMBL" id="UGPN01000002">
    <property type="protein sequence ID" value="STY64117.1"/>
    <property type="molecule type" value="Genomic_DNA"/>
</dbReference>
<gene>
    <name evidence="4" type="ORF">FEA53_12580</name>
    <name evidence="3" type="ORF">FEB89_13395</name>
    <name evidence="1" type="ORF">NCTC10638_02273</name>
    <name evidence="2" type="ORF">NCTC10638_03292</name>
</gene>
<name>A0A249A0V2_MANHA</name>
<evidence type="ECO:0000313" key="1">
    <source>
        <dbReference type="EMBL" id="STY61066.1"/>
    </source>
</evidence>
<dbReference type="RefSeq" id="WP_006248364.1">
    <property type="nucleotide sequence ID" value="NZ_CP011098.1"/>
</dbReference>
<sequence length="80" mass="9252">MFNLNLFKRPIELSTLESWSKFCDDVGKVAFIAIPPMIYSNYDLCIKIGNISALLAITYGFLLSGRTIRQFIEKEKSRWD</sequence>
<dbReference type="Proteomes" id="UP000315164">
    <property type="component" value="Unassembled WGS sequence"/>
</dbReference>
<dbReference type="Proteomes" id="UP000254802">
    <property type="component" value="Unassembled WGS sequence"/>
</dbReference>
<proteinExistence type="predicted"/>
<evidence type="ECO:0000313" key="7">
    <source>
        <dbReference type="Proteomes" id="UP000318394"/>
    </source>
</evidence>
<evidence type="ECO:0000313" key="2">
    <source>
        <dbReference type="EMBL" id="STY64117.1"/>
    </source>
</evidence>
<dbReference type="GeneID" id="67369505"/>
<dbReference type="KEGG" id="mhay:VK67_08995"/>
<dbReference type="OrthoDB" id="5690589at2"/>
<dbReference type="STRING" id="75985.WC39_08995"/>
<evidence type="ECO:0000313" key="3">
    <source>
        <dbReference type="EMBL" id="TRB33918.1"/>
    </source>
</evidence>